<organism evidence="2 3">
    <name type="scientific">Candidatus Woesebacteria bacterium GW2011_GWA1_37_8</name>
    <dbReference type="NCBI Taxonomy" id="1618546"/>
    <lineage>
        <taxon>Bacteria</taxon>
        <taxon>Candidatus Woeseibacteriota</taxon>
    </lineage>
</organism>
<keyword evidence="1" id="KW-0472">Membrane</keyword>
<dbReference type="EMBL" id="LBTR01000027">
    <property type="protein sequence ID" value="KKQ44352.1"/>
    <property type="molecule type" value="Genomic_DNA"/>
</dbReference>
<comment type="caution">
    <text evidence="2">The sequence shown here is derived from an EMBL/GenBank/DDBJ whole genome shotgun (WGS) entry which is preliminary data.</text>
</comment>
<protein>
    <submittedName>
        <fullName evidence="2">Uncharacterized protein</fullName>
    </submittedName>
</protein>
<sequence>MAGVKKTKTVSSKAGDNLNLLPDFLKILFSDKNPKTAKNVILAGITIVITTLAIFLYMLFASRNQWGLENKDTDYLSEIQKSNEAQGSLPQFFPSDFPVFDGATLKNNWTTKSTNVTGVSIIWETDQLPTKVFNFYFTQLISLDYKTEVISQTENSYTLSFEKPGLNGFVGITQAEGKTLISVTLGIKNEGQ</sequence>
<feature type="transmembrane region" description="Helical" evidence="1">
    <location>
        <begin position="40"/>
        <end position="61"/>
    </location>
</feature>
<dbReference type="Proteomes" id="UP000034603">
    <property type="component" value="Unassembled WGS sequence"/>
</dbReference>
<name>A0A0G0HQ62_9BACT</name>
<proteinExistence type="predicted"/>
<keyword evidence="1" id="KW-1133">Transmembrane helix</keyword>
<evidence type="ECO:0000256" key="1">
    <source>
        <dbReference type="SAM" id="Phobius"/>
    </source>
</evidence>
<accession>A0A0G0HQ62</accession>
<keyword evidence="1" id="KW-0812">Transmembrane</keyword>
<evidence type="ECO:0000313" key="2">
    <source>
        <dbReference type="EMBL" id="KKQ44352.1"/>
    </source>
</evidence>
<dbReference type="AlphaFoldDB" id="A0A0G0HQ62"/>
<gene>
    <name evidence="2" type="ORF">US62_C0027G0007</name>
</gene>
<reference evidence="2 3" key="1">
    <citation type="journal article" date="2015" name="Nature">
        <title>rRNA introns, odd ribosomes, and small enigmatic genomes across a large radiation of phyla.</title>
        <authorList>
            <person name="Brown C.T."/>
            <person name="Hug L.A."/>
            <person name="Thomas B.C."/>
            <person name="Sharon I."/>
            <person name="Castelle C.J."/>
            <person name="Singh A."/>
            <person name="Wilkins M.J."/>
            <person name="Williams K.H."/>
            <person name="Banfield J.F."/>
        </authorList>
    </citation>
    <scope>NUCLEOTIDE SEQUENCE [LARGE SCALE GENOMIC DNA]</scope>
</reference>
<evidence type="ECO:0000313" key="3">
    <source>
        <dbReference type="Proteomes" id="UP000034603"/>
    </source>
</evidence>